<dbReference type="Pfam" id="PF12730">
    <property type="entry name" value="ABC2_membrane_4"/>
    <property type="match status" value="1"/>
</dbReference>
<proteinExistence type="predicted"/>
<feature type="transmembrane region" description="Helical" evidence="1">
    <location>
        <begin position="94"/>
        <end position="117"/>
    </location>
</feature>
<organism evidence="2 3">
    <name type="scientific">Clostridium algifaecis</name>
    <dbReference type="NCBI Taxonomy" id="1472040"/>
    <lineage>
        <taxon>Bacteria</taxon>
        <taxon>Bacillati</taxon>
        <taxon>Bacillota</taxon>
        <taxon>Clostridia</taxon>
        <taxon>Eubacteriales</taxon>
        <taxon>Clostridiaceae</taxon>
        <taxon>Clostridium</taxon>
    </lineage>
</organism>
<accession>A0ABS4KR15</accession>
<evidence type="ECO:0000313" key="2">
    <source>
        <dbReference type="EMBL" id="MBP2031836.1"/>
    </source>
</evidence>
<name>A0ABS4KR15_9CLOT</name>
<dbReference type="CDD" id="cd21808">
    <property type="entry name" value="ABC-2_lan_permease_MutG"/>
    <property type="match status" value="1"/>
</dbReference>
<keyword evidence="3" id="KW-1185">Reference proteome</keyword>
<dbReference type="Proteomes" id="UP001519307">
    <property type="component" value="Unassembled WGS sequence"/>
</dbReference>
<keyword evidence="1" id="KW-0472">Membrane</keyword>
<feature type="transmembrane region" description="Helical" evidence="1">
    <location>
        <begin position="222"/>
        <end position="244"/>
    </location>
</feature>
<evidence type="ECO:0000313" key="3">
    <source>
        <dbReference type="Proteomes" id="UP001519307"/>
    </source>
</evidence>
<feature type="transmembrane region" description="Helical" evidence="1">
    <location>
        <begin position="167"/>
        <end position="187"/>
    </location>
</feature>
<feature type="transmembrane region" description="Helical" evidence="1">
    <location>
        <begin position="137"/>
        <end position="155"/>
    </location>
</feature>
<feature type="transmembrane region" description="Helical" evidence="1">
    <location>
        <begin position="20"/>
        <end position="39"/>
    </location>
</feature>
<keyword evidence="1" id="KW-1133">Transmembrane helix</keyword>
<reference evidence="2 3" key="1">
    <citation type="submission" date="2021-03" db="EMBL/GenBank/DDBJ databases">
        <title>Genomic Encyclopedia of Type Strains, Phase IV (KMG-IV): sequencing the most valuable type-strain genomes for metagenomic binning, comparative biology and taxonomic classification.</title>
        <authorList>
            <person name="Goeker M."/>
        </authorList>
    </citation>
    <scope>NUCLEOTIDE SEQUENCE [LARGE SCALE GENOMIC DNA]</scope>
    <source>
        <strain evidence="2 3">DSM 28783</strain>
    </source>
</reference>
<feature type="transmembrane region" description="Helical" evidence="1">
    <location>
        <begin position="51"/>
        <end position="73"/>
    </location>
</feature>
<dbReference type="InterPro" id="IPR022294">
    <property type="entry name" value="ABC-transptr_permeasesu"/>
</dbReference>
<dbReference type="RefSeq" id="WP_209700761.1">
    <property type="nucleotide sequence ID" value="NZ_JAGGLM010000001.1"/>
</dbReference>
<comment type="caution">
    <text evidence="2">The sequence shown here is derived from an EMBL/GenBank/DDBJ whole genome shotgun (WGS) entry which is preliminary data.</text>
</comment>
<gene>
    <name evidence="2" type="ORF">J2Z42_000501</name>
</gene>
<keyword evidence="1" id="KW-0812">Transmembrane</keyword>
<dbReference type="EMBL" id="JAGGLM010000001">
    <property type="protein sequence ID" value="MBP2031836.1"/>
    <property type="molecule type" value="Genomic_DNA"/>
</dbReference>
<sequence length="250" mass="28266">MGMLFKFIKSDFQKIRRTSIMWIHVVVPILISVMFVAYYTASPLISDKIGLYIQVLSMGFPLIIGVVCAMTVEQEADAGNFQELLMARHKMLKFFSKLCMLLIMGLGSLITAIGILGLGLEFLAHENVFSAVFYEKIILILLFCEIFSYLLHLLCSFRFGSGASIGLGIVESLITALMITGLGDIFWKWFPCSWGCRIPGYYITLKIDNGKNLFLMNEFKSGIYICLAATILLLLVSFLWYNYFEGRSEN</sequence>
<evidence type="ECO:0000256" key="1">
    <source>
        <dbReference type="SAM" id="Phobius"/>
    </source>
</evidence>
<protein>
    <submittedName>
        <fullName evidence="2">ABC-2 type transport system permease protein</fullName>
    </submittedName>
</protein>
<dbReference type="NCBIfam" id="TIGR03733">
    <property type="entry name" value="lanti_perm_MutG"/>
    <property type="match status" value="1"/>
</dbReference>